<keyword evidence="1" id="KW-1133">Transmembrane helix</keyword>
<dbReference type="AlphaFoldDB" id="A0A1I4C4A6"/>
<reference evidence="2 3" key="1">
    <citation type="submission" date="2016-10" db="EMBL/GenBank/DDBJ databases">
        <authorList>
            <person name="de Groot N.N."/>
        </authorList>
    </citation>
    <scope>NUCLEOTIDE SEQUENCE [LARGE SCALE GENOMIC DNA]</scope>
    <source>
        <strain evidence="2 3">NE2</strain>
    </source>
</reference>
<gene>
    <name evidence="2" type="ORF">SAMN05444581_11827</name>
</gene>
<dbReference type="STRING" id="1612308.SAMN05444581_11827"/>
<keyword evidence="1" id="KW-0472">Membrane</keyword>
<evidence type="ECO:0000256" key="1">
    <source>
        <dbReference type="SAM" id="Phobius"/>
    </source>
</evidence>
<organism evidence="2 3">
    <name type="scientific">Methylocapsa palsarum</name>
    <dbReference type="NCBI Taxonomy" id="1612308"/>
    <lineage>
        <taxon>Bacteria</taxon>
        <taxon>Pseudomonadati</taxon>
        <taxon>Pseudomonadota</taxon>
        <taxon>Alphaproteobacteria</taxon>
        <taxon>Hyphomicrobiales</taxon>
        <taxon>Beijerinckiaceae</taxon>
        <taxon>Methylocapsa</taxon>
    </lineage>
</organism>
<protein>
    <submittedName>
        <fullName evidence="2">Uncharacterized protein</fullName>
    </submittedName>
</protein>
<feature type="transmembrane region" description="Helical" evidence="1">
    <location>
        <begin position="6"/>
        <end position="28"/>
    </location>
</feature>
<evidence type="ECO:0000313" key="2">
    <source>
        <dbReference type="EMBL" id="SFK75603.1"/>
    </source>
</evidence>
<name>A0A1I4C4A6_9HYPH</name>
<dbReference type="Proteomes" id="UP000198755">
    <property type="component" value="Unassembled WGS sequence"/>
</dbReference>
<dbReference type="EMBL" id="FOSN01000018">
    <property type="protein sequence ID" value="SFK75603.1"/>
    <property type="molecule type" value="Genomic_DNA"/>
</dbReference>
<keyword evidence="3" id="KW-1185">Reference proteome</keyword>
<evidence type="ECO:0000313" key="3">
    <source>
        <dbReference type="Proteomes" id="UP000198755"/>
    </source>
</evidence>
<keyword evidence="1" id="KW-0812">Transmembrane</keyword>
<proteinExistence type="predicted"/>
<sequence length="31" mass="3299">MKKVYLAYLLLFVIVAMLLVAALMPAGAGSM</sequence>
<accession>A0A1I4C4A6</accession>